<evidence type="ECO:0000313" key="10">
    <source>
        <dbReference type="Proteomes" id="UP000236370"/>
    </source>
</evidence>
<protein>
    <submittedName>
        <fullName evidence="9">ZNF737 isoform 6</fullName>
    </submittedName>
</protein>
<keyword evidence="5" id="KW-0862">Zinc</keyword>
<keyword evidence="6" id="KW-0539">Nucleus</keyword>
<evidence type="ECO:0000256" key="2">
    <source>
        <dbReference type="ARBA" id="ARBA00022723"/>
    </source>
</evidence>
<dbReference type="InterPro" id="IPR036236">
    <property type="entry name" value="Znf_C2H2_sf"/>
</dbReference>
<keyword evidence="2" id="KW-0479">Metal-binding</keyword>
<dbReference type="Proteomes" id="UP000236370">
    <property type="component" value="Unassembled WGS sequence"/>
</dbReference>
<evidence type="ECO:0000256" key="6">
    <source>
        <dbReference type="ARBA" id="ARBA00023242"/>
    </source>
</evidence>
<accession>A0A2J8LSH3</accession>
<dbReference type="PROSITE" id="PS50157">
    <property type="entry name" value="ZINC_FINGER_C2H2_2"/>
    <property type="match status" value="1"/>
</dbReference>
<proteinExistence type="predicted"/>
<dbReference type="GO" id="GO:0008270">
    <property type="term" value="F:zinc ion binding"/>
    <property type="evidence" value="ECO:0007669"/>
    <property type="project" value="UniProtKB-KW"/>
</dbReference>
<evidence type="ECO:0000256" key="1">
    <source>
        <dbReference type="ARBA" id="ARBA00004123"/>
    </source>
</evidence>
<feature type="non-terminal residue" evidence="9">
    <location>
        <position position="1"/>
    </location>
</feature>
<dbReference type="EMBL" id="NBAG03000278">
    <property type="protein sequence ID" value="PNI50215.1"/>
    <property type="molecule type" value="Genomic_DNA"/>
</dbReference>
<sequence length="52" mass="6086">HKRIHTGEKPYKCEECGKGFKCPSTLTTHKFFAYCREVAVLPENCYSHLYPH</sequence>
<dbReference type="InterPro" id="IPR013087">
    <property type="entry name" value="Znf_C2H2_type"/>
</dbReference>
<dbReference type="SUPFAM" id="SSF57667">
    <property type="entry name" value="beta-beta-alpha zinc fingers"/>
    <property type="match status" value="1"/>
</dbReference>
<evidence type="ECO:0000313" key="9">
    <source>
        <dbReference type="EMBL" id="PNI50215.1"/>
    </source>
</evidence>
<evidence type="ECO:0000256" key="5">
    <source>
        <dbReference type="ARBA" id="ARBA00022833"/>
    </source>
</evidence>
<dbReference type="GO" id="GO:0005634">
    <property type="term" value="C:nucleus"/>
    <property type="evidence" value="ECO:0007669"/>
    <property type="project" value="UniProtKB-SubCell"/>
</dbReference>
<comment type="subcellular location">
    <subcellularLocation>
        <location evidence="1">Nucleus</location>
    </subcellularLocation>
</comment>
<dbReference type="AlphaFoldDB" id="A0A2J8LSH3"/>
<evidence type="ECO:0000256" key="4">
    <source>
        <dbReference type="ARBA" id="ARBA00022771"/>
    </source>
</evidence>
<evidence type="ECO:0000256" key="3">
    <source>
        <dbReference type="ARBA" id="ARBA00022737"/>
    </source>
</evidence>
<organism evidence="9 10">
    <name type="scientific">Pan troglodytes</name>
    <name type="common">Chimpanzee</name>
    <dbReference type="NCBI Taxonomy" id="9598"/>
    <lineage>
        <taxon>Eukaryota</taxon>
        <taxon>Metazoa</taxon>
        <taxon>Chordata</taxon>
        <taxon>Craniata</taxon>
        <taxon>Vertebrata</taxon>
        <taxon>Euteleostomi</taxon>
        <taxon>Mammalia</taxon>
        <taxon>Eutheria</taxon>
        <taxon>Euarchontoglires</taxon>
        <taxon>Primates</taxon>
        <taxon>Haplorrhini</taxon>
        <taxon>Catarrhini</taxon>
        <taxon>Hominidae</taxon>
        <taxon>Pan</taxon>
    </lineage>
</organism>
<gene>
    <name evidence="9" type="ORF">CK820_G0025979</name>
</gene>
<name>A0A2J8LSH3_PANTR</name>
<keyword evidence="4 7" id="KW-0863">Zinc-finger</keyword>
<dbReference type="FunFam" id="3.30.160.60:FF:000690">
    <property type="entry name" value="Zinc finger protein 354C"/>
    <property type="match status" value="1"/>
</dbReference>
<dbReference type="Gene3D" id="3.30.160.60">
    <property type="entry name" value="Classic Zinc Finger"/>
    <property type="match status" value="2"/>
</dbReference>
<feature type="domain" description="C2H2-type" evidence="8">
    <location>
        <begin position="11"/>
        <end position="39"/>
    </location>
</feature>
<reference evidence="9 10" key="1">
    <citation type="submission" date="2017-12" db="EMBL/GenBank/DDBJ databases">
        <title>High-resolution comparative analysis of great ape genomes.</title>
        <authorList>
            <person name="Pollen A."/>
            <person name="Hastie A."/>
            <person name="Hormozdiari F."/>
            <person name="Dougherty M."/>
            <person name="Liu R."/>
            <person name="Chaisson M."/>
            <person name="Hoppe E."/>
            <person name="Hill C."/>
            <person name="Pang A."/>
            <person name="Hillier L."/>
            <person name="Baker C."/>
            <person name="Armstrong J."/>
            <person name="Shendure J."/>
            <person name="Paten B."/>
            <person name="Wilson R."/>
            <person name="Chao H."/>
            <person name="Schneider V."/>
            <person name="Ventura M."/>
            <person name="Kronenberg Z."/>
            <person name="Murali S."/>
            <person name="Gordon D."/>
            <person name="Cantsilieris S."/>
            <person name="Munson K."/>
            <person name="Nelson B."/>
            <person name="Raja A."/>
            <person name="Underwood J."/>
            <person name="Diekhans M."/>
            <person name="Fiddes I."/>
            <person name="Haussler D."/>
            <person name="Eichler E."/>
        </authorList>
    </citation>
    <scope>NUCLEOTIDE SEQUENCE [LARGE SCALE GENOMIC DNA]</scope>
    <source>
        <strain evidence="9">Yerkes chimp pedigree #C0471</strain>
    </source>
</reference>
<evidence type="ECO:0000256" key="7">
    <source>
        <dbReference type="PROSITE-ProRule" id="PRU00042"/>
    </source>
</evidence>
<evidence type="ECO:0000259" key="8">
    <source>
        <dbReference type="PROSITE" id="PS50157"/>
    </source>
</evidence>
<comment type="caution">
    <text evidence="9">The sequence shown here is derived from an EMBL/GenBank/DDBJ whole genome shotgun (WGS) entry which is preliminary data.</text>
</comment>
<keyword evidence="3" id="KW-0677">Repeat</keyword>